<sequence length="241" mass="25470">MRGIAGIPGDEAGFATGAGRRAPAVATEARGAADVWAGVTAVCVRARISERSSGAFRQPKNRPRGVGRPAAPALRRRIPVRVGRAVIFLRPDVADAGVVFLNDGGVAELREVGWSRPAGNQDAEDGRRRLRQCRAARREAVLFAGRRPHLPNFGHPLQRRRRRPFRPADDGGGGGGCNAADGAELTSPGNQLRQQERVPTATNAASEPRAAGFGSPPRDAVVVHGDACASDTAPILRRQGH</sequence>
<feature type="region of interest" description="Disordered" evidence="1">
    <location>
        <begin position="147"/>
        <end position="219"/>
    </location>
</feature>
<proteinExistence type="predicted"/>
<evidence type="ECO:0000313" key="3">
    <source>
        <dbReference type="Proteomes" id="UP000673691"/>
    </source>
</evidence>
<reference evidence="2 3" key="1">
    <citation type="journal article" name="Sci. Rep.">
        <title>Genome-scale phylogenetic analyses confirm Olpidium as the closest living zoosporic fungus to the non-flagellated, terrestrial fungi.</title>
        <authorList>
            <person name="Chang Y."/>
            <person name="Rochon D."/>
            <person name="Sekimoto S."/>
            <person name="Wang Y."/>
            <person name="Chovatia M."/>
            <person name="Sandor L."/>
            <person name="Salamov A."/>
            <person name="Grigoriev I.V."/>
            <person name="Stajich J.E."/>
            <person name="Spatafora J.W."/>
        </authorList>
    </citation>
    <scope>NUCLEOTIDE SEQUENCE [LARGE SCALE GENOMIC DNA]</scope>
    <source>
        <strain evidence="2">S191</strain>
    </source>
</reference>
<dbReference type="Proteomes" id="UP000673691">
    <property type="component" value="Unassembled WGS sequence"/>
</dbReference>
<protein>
    <submittedName>
        <fullName evidence="2">Uncharacterized protein</fullName>
    </submittedName>
</protein>
<evidence type="ECO:0000313" key="2">
    <source>
        <dbReference type="EMBL" id="KAG5459218.1"/>
    </source>
</evidence>
<keyword evidence="3" id="KW-1185">Reference proteome</keyword>
<name>A0A8H8DI63_9FUNG</name>
<organism evidence="2 3">
    <name type="scientific">Olpidium bornovanus</name>
    <dbReference type="NCBI Taxonomy" id="278681"/>
    <lineage>
        <taxon>Eukaryota</taxon>
        <taxon>Fungi</taxon>
        <taxon>Fungi incertae sedis</taxon>
        <taxon>Olpidiomycota</taxon>
        <taxon>Olpidiomycotina</taxon>
        <taxon>Olpidiomycetes</taxon>
        <taxon>Olpidiales</taxon>
        <taxon>Olpidiaceae</taxon>
        <taxon>Olpidium</taxon>
    </lineage>
</organism>
<gene>
    <name evidence="2" type="ORF">BJ554DRAFT_407</name>
</gene>
<accession>A0A8H8DI63</accession>
<dbReference type="AlphaFoldDB" id="A0A8H8DI63"/>
<comment type="caution">
    <text evidence="2">The sequence shown here is derived from an EMBL/GenBank/DDBJ whole genome shotgun (WGS) entry which is preliminary data.</text>
</comment>
<dbReference type="EMBL" id="JAEFCI010007196">
    <property type="protein sequence ID" value="KAG5459218.1"/>
    <property type="molecule type" value="Genomic_DNA"/>
</dbReference>
<feature type="non-terminal residue" evidence="2">
    <location>
        <position position="241"/>
    </location>
</feature>
<evidence type="ECO:0000256" key="1">
    <source>
        <dbReference type="SAM" id="MobiDB-lite"/>
    </source>
</evidence>